<dbReference type="AlphaFoldDB" id="A0A5E6MDE2"/>
<dbReference type="GO" id="GO:0005886">
    <property type="term" value="C:plasma membrane"/>
    <property type="evidence" value="ECO:0007669"/>
    <property type="project" value="UniProtKB-SubCell"/>
</dbReference>
<evidence type="ECO:0000256" key="1">
    <source>
        <dbReference type="ARBA" id="ARBA00004651"/>
    </source>
</evidence>
<dbReference type="OrthoDB" id="194909at2"/>
<keyword evidence="3 7" id="KW-0812">Transmembrane</keyword>
<feature type="transmembrane region" description="Helical" evidence="7">
    <location>
        <begin position="21"/>
        <end position="47"/>
    </location>
</feature>
<gene>
    <name evidence="8" type="ORF">MAMC_01025</name>
</gene>
<organism evidence="8 9">
    <name type="scientific">Methylacidimicrobium cyclopophantes</name>
    <dbReference type="NCBI Taxonomy" id="1041766"/>
    <lineage>
        <taxon>Bacteria</taxon>
        <taxon>Pseudomonadati</taxon>
        <taxon>Verrucomicrobiota</taxon>
        <taxon>Methylacidimicrobium</taxon>
    </lineage>
</organism>
<evidence type="ECO:0000256" key="6">
    <source>
        <dbReference type="SAM" id="MobiDB-lite"/>
    </source>
</evidence>
<evidence type="ECO:0000256" key="2">
    <source>
        <dbReference type="ARBA" id="ARBA00022475"/>
    </source>
</evidence>
<name>A0A5E6MDE2_9BACT</name>
<protein>
    <recommendedName>
        <fullName evidence="10">Phosphate-starvation-inducible E</fullName>
    </recommendedName>
</protein>
<keyword evidence="9" id="KW-1185">Reference proteome</keyword>
<evidence type="ECO:0000256" key="5">
    <source>
        <dbReference type="ARBA" id="ARBA00023136"/>
    </source>
</evidence>
<feature type="region of interest" description="Disordered" evidence="6">
    <location>
        <begin position="154"/>
        <end position="177"/>
    </location>
</feature>
<dbReference type="EMBL" id="CABFUZ020000111">
    <property type="protein sequence ID" value="VVM06301.1"/>
    <property type="molecule type" value="Genomic_DNA"/>
</dbReference>
<dbReference type="Pfam" id="PF06146">
    <property type="entry name" value="PsiE"/>
    <property type="match status" value="1"/>
</dbReference>
<dbReference type="RefSeq" id="WP_142525070.1">
    <property type="nucleotide sequence ID" value="NZ_CABFUZ020000111.1"/>
</dbReference>
<evidence type="ECO:0000256" key="7">
    <source>
        <dbReference type="SAM" id="Phobius"/>
    </source>
</evidence>
<dbReference type="Proteomes" id="UP000381693">
    <property type="component" value="Unassembled WGS sequence"/>
</dbReference>
<evidence type="ECO:0000313" key="9">
    <source>
        <dbReference type="Proteomes" id="UP000381693"/>
    </source>
</evidence>
<proteinExistence type="predicted"/>
<evidence type="ECO:0000256" key="3">
    <source>
        <dbReference type="ARBA" id="ARBA00022692"/>
    </source>
</evidence>
<feature type="transmembrane region" description="Helical" evidence="7">
    <location>
        <begin position="126"/>
        <end position="149"/>
    </location>
</feature>
<dbReference type="InterPro" id="IPR020948">
    <property type="entry name" value="P_starv_induced_PsiE-like"/>
</dbReference>
<accession>A0A5E6MDE2</accession>
<sequence>MKLPETPLPRWEFGQGMAQKALLRFFRIAVAAAFNLIILLLLCGLGIEIARSLWELAPTLVGAAPGWSFRDLVGRTLSLVVLLELLRAFVEYFQFDRIRLHVLLEAAAAFVLRELMLSLFDEKISGINILIWSLAVVVLVLGRTIALFSPPLPGSAPKRLLPGSQPRESEGERESAS</sequence>
<keyword evidence="4 7" id="KW-1133">Transmembrane helix</keyword>
<comment type="subcellular location">
    <subcellularLocation>
        <location evidence="1">Cell membrane</location>
        <topology evidence="1">Multi-pass membrane protein</topology>
    </subcellularLocation>
</comment>
<comment type="caution">
    <text evidence="8">The sequence shown here is derived from an EMBL/GenBank/DDBJ whole genome shotgun (WGS) entry which is preliminary data.</text>
</comment>
<keyword evidence="2" id="KW-1003">Cell membrane</keyword>
<reference evidence="8" key="1">
    <citation type="submission" date="2019-09" db="EMBL/GenBank/DDBJ databases">
        <authorList>
            <person name="Cremers G."/>
        </authorList>
    </citation>
    <scope>NUCLEOTIDE SEQUENCE [LARGE SCALE GENOMIC DNA]</scope>
    <source>
        <strain evidence="8">3B</strain>
    </source>
</reference>
<evidence type="ECO:0000313" key="8">
    <source>
        <dbReference type="EMBL" id="VVM06301.1"/>
    </source>
</evidence>
<evidence type="ECO:0008006" key="10">
    <source>
        <dbReference type="Google" id="ProtNLM"/>
    </source>
</evidence>
<keyword evidence="5 7" id="KW-0472">Membrane</keyword>
<evidence type="ECO:0000256" key="4">
    <source>
        <dbReference type="ARBA" id="ARBA00022989"/>
    </source>
</evidence>
<feature type="compositionally biased region" description="Basic and acidic residues" evidence="6">
    <location>
        <begin position="167"/>
        <end position="177"/>
    </location>
</feature>